<evidence type="ECO:0000313" key="2">
    <source>
        <dbReference type="Proteomes" id="UP001500187"/>
    </source>
</evidence>
<protein>
    <recommendedName>
        <fullName evidence="3">Amidohydrolase-related domain-containing protein</fullName>
    </recommendedName>
</protein>
<evidence type="ECO:0008006" key="3">
    <source>
        <dbReference type="Google" id="ProtNLM"/>
    </source>
</evidence>
<dbReference type="SUPFAM" id="SSF51338">
    <property type="entry name" value="Composite domain of metallo-dependent hydrolases"/>
    <property type="match status" value="1"/>
</dbReference>
<organism evidence="1 2">
    <name type="scientific">Rothia endophytica</name>
    <dbReference type="NCBI Taxonomy" id="1324766"/>
    <lineage>
        <taxon>Bacteria</taxon>
        <taxon>Bacillati</taxon>
        <taxon>Actinomycetota</taxon>
        <taxon>Actinomycetes</taxon>
        <taxon>Micrococcales</taxon>
        <taxon>Micrococcaceae</taxon>
        <taxon>Rothia</taxon>
    </lineage>
</organism>
<dbReference type="EMBL" id="BAABKP010000001">
    <property type="protein sequence ID" value="GAA4793633.1"/>
    <property type="molecule type" value="Genomic_DNA"/>
</dbReference>
<name>A0ABP9BCT3_9MICC</name>
<accession>A0ABP9BCT3</accession>
<dbReference type="Gene3D" id="2.30.40.10">
    <property type="entry name" value="Urease, subunit C, domain 1"/>
    <property type="match status" value="1"/>
</dbReference>
<dbReference type="InterPro" id="IPR011059">
    <property type="entry name" value="Metal-dep_hydrolase_composite"/>
</dbReference>
<evidence type="ECO:0000313" key="1">
    <source>
        <dbReference type="EMBL" id="GAA4793633.1"/>
    </source>
</evidence>
<reference evidence="2" key="1">
    <citation type="journal article" date="2019" name="Int. J. Syst. Evol. Microbiol.">
        <title>The Global Catalogue of Microorganisms (GCM) 10K type strain sequencing project: providing services to taxonomists for standard genome sequencing and annotation.</title>
        <authorList>
            <consortium name="The Broad Institute Genomics Platform"/>
            <consortium name="The Broad Institute Genome Sequencing Center for Infectious Disease"/>
            <person name="Wu L."/>
            <person name="Ma J."/>
        </authorList>
    </citation>
    <scope>NUCLEOTIDE SEQUENCE [LARGE SCALE GENOMIC DNA]</scope>
    <source>
        <strain evidence="2">JCM 18541</strain>
    </source>
</reference>
<sequence>MAAQVFLDGSVYSPVDPFATALVMNEGAVEWVGQDAGARSILDESMQSIELGGALVVPTFSLAAASVASVEDAKALLSVCRSQGYGEVNLFSKHNFLSENAAGSELKINTYLSAEALLNPSELPTNIKGVYFTENSLKHLSLLTVAVEHQLIVSGAFTTSSSVRAFLDKVSSLEPLDRLRIAPRLDGIFSLEDDLIDLARSLHVTLGFSSDYTSAGDSLSRALSSGAAITLGSDPLSKTATFGWDLVSDAVNAPKHQAISARAAFQALTRGVQRANGVSSPLAGQLVPGAPANFALWNVTELMVQTPDSRISAWSTDPRARTPLLPALSSDVDRPVLSSVYLEGKALKNIGQTELCKD</sequence>
<dbReference type="Proteomes" id="UP001500187">
    <property type="component" value="Unassembled WGS sequence"/>
</dbReference>
<dbReference type="RefSeq" id="WP_345445331.1">
    <property type="nucleotide sequence ID" value="NZ_BAABKP010000001.1"/>
</dbReference>
<gene>
    <name evidence="1" type="ORF">GCM10023352_10470</name>
</gene>
<keyword evidence="2" id="KW-1185">Reference proteome</keyword>
<proteinExistence type="predicted"/>
<comment type="caution">
    <text evidence="1">The sequence shown here is derived from an EMBL/GenBank/DDBJ whole genome shotgun (WGS) entry which is preliminary data.</text>
</comment>